<dbReference type="SMART" id="SM01057">
    <property type="entry name" value="Carb_anhydrase"/>
    <property type="match status" value="1"/>
</dbReference>
<dbReference type="PANTHER" id="PTHR18952:SF124">
    <property type="entry name" value="CARBONIC ANHYDRASE 7"/>
    <property type="match status" value="1"/>
</dbReference>
<gene>
    <name evidence="3" type="ORF">EAI_16297</name>
</gene>
<dbReference type="SUPFAM" id="SSF51069">
    <property type="entry name" value="Carbonic anhydrase"/>
    <property type="match status" value="1"/>
</dbReference>
<feature type="domain" description="Alpha-carbonic anhydrase" evidence="2">
    <location>
        <begin position="20"/>
        <end position="277"/>
    </location>
</feature>
<dbReference type="PROSITE" id="PS51144">
    <property type="entry name" value="ALPHA_CA_2"/>
    <property type="match status" value="1"/>
</dbReference>
<dbReference type="GO" id="GO:0008270">
    <property type="term" value="F:zinc ion binding"/>
    <property type="evidence" value="ECO:0007669"/>
    <property type="project" value="InterPro"/>
</dbReference>
<dbReference type="InterPro" id="IPR023561">
    <property type="entry name" value="Carbonic_anhydrase_a-class"/>
</dbReference>
<dbReference type="EMBL" id="GL451202">
    <property type="protein sequence ID" value="EFN79723.1"/>
    <property type="molecule type" value="Genomic_DNA"/>
</dbReference>
<organism evidence="4">
    <name type="scientific">Harpegnathos saltator</name>
    <name type="common">Jerdon's jumping ant</name>
    <dbReference type="NCBI Taxonomy" id="610380"/>
    <lineage>
        <taxon>Eukaryota</taxon>
        <taxon>Metazoa</taxon>
        <taxon>Ecdysozoa</taxon>
        <taxon>Arthropoda</taxon>
        <taxon>Hexapoda</taxon>
        <taxon>Insecta</taxon>
        <taxon>Pterygota</taxon>
        <taxon>Neoptera</taxon>
        <taxon>Endopterygota</taxon>
        <taxon>Hymenoptera</taxon>
        <taxon>Apocrita</taxon>
        <taxon>Aculeata</taxon>
        <taxon>Formicoidea</taxon>
        <taxon>Formicidae</taxon>
        <taxon>Ponerinae</taxon>
        <taxon>Ponerini</taxon>
        <taxon>Harpegnathos</taxon>
    </lineage>
</organism>
<protein>
    <submittedName>
        <fullName evidence="3">Carbonic anhydrase 2</fullName>
    </submittedName>
</protein>
<dbReference type="STRING" id="610380.E2BX04"/>
<keyword evidence="4" id="KW-1185">Reference proteome</keyword>
<evidence type="ECO:0000313" key="3">
    <source>
        <dbReference type="EMBL" id="EFN79723.1"/>
    </source>
</evidence>
<name>E2BX04_HARSA</name>
<comment type="similarity">
    <text evidence="1">Belongs to the alpha-carbonic anhydrase family.</text>
</comment>
<dbReference type="PANTHER" id="PTHR18952">
    <property type="entry name" value="CARBONIC ANHYDRASE"/>
    <property type="match status" value="1"/>
</dbReference>
<dbReference type="CDD" id="cd00326">
    <property type="entry name" value="alpha_CA"/>
    <property type="match status" value="1"/>
</dbReference>
<dbReference type="FunCoup" id="E2BX04">
    <property type="interactions" value="9"/>
</dbReference>
<evidence type="ECO:0000256" key="1">
    <source>
        <dbReference type="ARBA" id="ARBA00010718"/>
    </source>
</evidence>
<dbReference type="Pfam" id="PF00194">
    <property type="entry name" value="Carb_anhydrase"/>
    <property type="match status" value="1"/>
</dbReference>
<proteinExistence type="inferred from homology"/>
<dbReference type="Proteomes" id="UP000008237">
    <property type="component" value="Unassembled WGS sequence"/>
</dbReference>
<dbReference type="OMA" id="MHAVFYK"/>
<dbReference type="AlphaFoldDB" id="E2BX04"/>
<accession>E2BX04</accession>
<evidence type="ECO:0000259" key="2">
    <source>
        <dbReference type="PROSITE" id="PS51144"/>
    </source>
</evidence>
<dbReference type="InParanoid" id="E2BX04"/>
<dbReference type="GO" id="GO:0004089">
    <property type="term" value="F:carbonate dehydratase activity"/>
    <property type="evidence" value="ECO:0007669"/>
    <property type="project" value="InterPro"/>
</dbReference>
<dbReference type="Gene3D" id="3.10.200.10">
    <property type="entry name" value="Alpha carbonic anhydrase"/>
    <property type="match status" value="1"/>
</dbReference>
<dbReference type="InterPro" id="IPR036398">
    <property type="entry name" value="CA_dom_sf"/>
</dbReference>
<evidence type="ECO:0000313" key="4">
    <source>
        <dbReference type="Proteomes" id="UP000008237"/>
    </source>
</evidence>
<dbReference type="GO" id="GO:0005737">
    <property type="term" value="C:cytoplasm"/>
    <property type="evidence" value="ECO:0007669"/>
    <property type="project" value="TreeGrafter"/>
</dbReference>
<sequence length="309" mass="35018">MRKISTSKSGNSYTGLCLSQNFGYEGNDDPSHWGEKFETCVGKRQSPINIEDSNVKNVTLPPLKLYYAKKHCRATTIVNNGHTVMLQSNCHPVKVNGGPLGNDMYVFEQLHFHWGKNDNEGSETLINNQSSAMECHAVFRKEDYKSMNEALNYQDGLAVVGFMYDVKQRADPMIESIVTALPGVQEPDKKKQLYKPFSVVDLLAQGISSQCYYTYNGSLTTPPCLEVVRWIVLKHPRYLSPAQLAAFRQVHTHEGTEMTHNFRPTQPLWDREVFENIPNEQHSGQRNNKSPLPLMVLETLLGFLLSYSV</sequence>
<dbReference type="OrthoDB" id="429145at2759"/>
<dbReference type="InterPro" id="IPR001148">
    <property type="entry name" value="CA_dom"/>
</dbReference>
<reference evidence="3 4" key="1">
    <citation type="journal article" date="2010" name="Science">
        <title>Genomic comparison of the ants Camponotus floridanus and Harpegnathos saltator.</title>
        <authorList>
            <person name="Bonasio R."/>
            <person name="Zhang G."/>
            <person name="Ye C."/>
            <person name="Mutti N.S."/>
            <person name="Fang X."/>
            <person name="Qin N."/>
            <person name="Donahue G."/>
            <person name="Yang P."/>
            <person name="Li Q."/>
            <person name="Li C."/>
            <person name="Zhang P."/>
            <person name="Huang Z."/>
            <person name="Berger S.L."/>
            <person name="Reinberg D."/>
            <person name="Wang J."/>
            <person name="Liebig J."/>
        </authorList>
    </citation>
    <scope>NUCLEOTIDE SEQUENCE [LARGE SCALE GENOMIC DNA]</scope>
    <source>
        <strain evidence="3 4">R22 G/1</strain>
    </source>
</reference>